<dbReference type="Pfam" id="PF16967">
    <property type="entry name" value="TcfC"/>
    <property type="match status" value="1"/>
</dbReference>
<evidence type="ECO:0000256" key="2">
    <source>
        <dbReference type="SAM" id="MobiDB-lite"/>
    </source>
</evidence>
<evidence type="ECO:0000313" key="5">
    <source>
        <dbReference type="EMBL" id="VWB84702.1"/>
    </source>
</evidence>
<proteinExistence type="predicted"/>
<gene>
    <name evidence="5" type="primary">ecpC</name>
    <name evidence="5" type="ORF">BDI24065_04061</name>
</gene>
<dbReference type="InterPro" id="IPR031917">
    <property type="entry name" value="Pilus_assem_C"/>
</dbReference>
<dbReference type="AlphaFoldDB" id="A0A6P2MGR4"/>
<keyword evidence="6" id="KW-1185">Reference proteome</keyword>
<feature type="region of interest" description="Disordered" evidence="2">
    <location>
        <begin position="50"/>
        <end position="84"/>
    </location>
</feature>
<feature type="domain" description="Pilus assembly protein C-terminal" evidence="3">
    <location>
        <begin position="766"/>
        <end position="857"/>
    </location>
</feature>
<protein>
    <submittedName>
        <fullName evidence="5">Putative outer membrane usher protein EcpC</fullName>
    </submittedName>
</protein>
<keyword evidence="1" id="KW-0732">Signal</keyword>
<name>A0A6P2MGR4_9BURK</name>
<dbReference type="EMBL" id="CABVPN010000020">
    <property type="protein sequence ID" value="VWB84702.1"/>
    <property type="molecule type" value="Genomic_DNA"/>
</dbReference>
<sequence length="872" mass="93621">MSSAVLAADHSVMFDRGARAVETPEADRGRDESAYAVDVDAITASEYASVSVPASDMEPGRDARSLNPEIADRAPDPAEGADADGTLAAGQYAFPDNLLGALEQGVDVPVRLKIDSGSEEAGRATVKYDGRTLTLVDFSLAKIAITDAAKQRIADRYGKPLRMVAETSSAREDVSDVQLEFNLRTFELVAQLPRDAYASEGAPRLHMLPDSTEKHPSGVLNYDMSVVKNARADANGYLHMQSVSAIGVNHAYVEGDIRSGDDFNLYEARLERDYRGVSITAGYLSTWSMNALGQTTFLPGGRFLGVSAGTASRSELNDGSLARTPIFAFMPASGEVQIHRDGKLINVQHLPLGNQEIDTRQLPVGTYPIRVDVVVNGRVVSSRNEQVYKPSNGGTGADTQYQFYVGQYVANNVGGRGAISRQLVGASGKMATRFGTFNGSAYYFDGLAAAELRYQRGFKHGNVGIDTGATSDGGFRVNANGAANIGPVGAWANYMLTTGSTAKNGVYNQRTLSFGSNVNVARMFGWANNATLNVSGSVYGGGGQDYRIDWSQDIYSNKWVRVMLNGGQMFSRNSGGMGRKWNNAFYVGLNATFSFGDAGIDYSRSLDTEQIGAHVGWRPERIPGVDYLSAGVNRSRSLSSDYGNPSSTQANLGAQGHNRWFGWQGNVNIDDTGDASGTAAMQGSVGWNTRGIGFNSKKGESGVIVGVDKSARGNLEMVSTNGALALDSRSTFVPLTGYREHRVTIRTRRDTPENFDIQEGDAKLVLYPGNVASMMPKVRRLVTVFGVLTENGLVKPNTEIRNHIGKATTAADGGFVIDVDTAYPVIQYETGTGGTCEIDFDLSKAQGALWVDQIECKPKSVADARPVRRREG</sequence>
<feature type="compositionally biased region" description="Basic and acidic residues" evidence="2">
    <location>
        <begin position="58"/>
        <end position="76"/>
    </location>
</feature>
<evidence type="ECO:0000256" key="1">
    <source>
        <dbReference type="ARBA" id="ARBA00022729"/>
    </source>
</evidence>
<evidence type="ECO:0000313" key="6">
    <source>
        <dbReference type="Proteomes" id="UP000494125"/>
    </source>
</evidence>
<reference evidence="5 6" key="1">
    <citation type="submission" date="2019-09" db="EMBL/GenBank/DDBJ databases">
        <authorList>
            <person name="Depoorter E."/>
        </authorList>
    </citation>
    <scope>NUCLEOTIDE SEQUENCE [LARGE SCALE GENOMIC DNA]</scope>
    <source>
        <strain evidence="5">LMG 24065</strain>
    </source>
</reference>
<evidence type="ECO:0000259" key="4">
    <source>
        <dbReference type="Pfam" id="PF16967"/>
    </source>
</evidence>
<dbReference type="Pfam" id="PF15976">
    <property type="entry name" value="CooC_C"/>
    <property type="match status" value="1"/>
</dbReference>
<accession>A0A6P2MGR4</accession>
<dbReference type="InterPro" id="IPR032636">
    <property type="entry name" value="Pilus_assem_E-set-like_dom"/>
</dbReference>
<organism evidence="5 6">
    <name type="scientific">Burkholderia diffusa</name>
    <dbReference type="NCBI Taxonomy" id="488732"/>
    <lineage>
        <taxon>Bacteria</taxon>
        <taxon>Pseudomonadati</taxon>
        <taxon>Pseudomonadota</taxon>
        <taxon>Betaproteobacteria</taxon>
        <taxon>Burkholderiales</taxon>
        <taxon>Burkholderiaceae</taxon>
        <taxon>Burkholderia</taxon>
        <taxon>Burkholderia cepacia complex</taxon>
    </lineage>
</organism>
<feature type="domain" description="Pilus assembly protein E-set like" evidence="4">
    <location>
        <begin position="323"/>
        <end position="389"/>
    </location>
</feature>
<evidence type="ECO:0000259" key="3">
    <source>
        <dbReference type="Pfam" id="PF15976"/>
    </source>
</evidence>
<dbReference type="Proteomes" id="UP000494125">
    <property type="component" value="Unassembled WGS sequence"/>
</dbReference>